<evidence type="ECO:0000256" key="1">
    <source>
        <dbReference type="ARBA" id="ARBA00007992"/>
    </source>
</evidence>
<dbReference type="Gene3D" id="3.40.50.720">
    <property type="entry name" value="NAD(P)-binding Rossmann-like Domain"/>
    <property type="match status" value="1"/>
</dbReference>
<dbReference type="InterPro" id="IPR050493">
    <property type="entry name" value="FAD-dep_Monooxygenase_BioMet"/>
</dbReference>
<gene>
    <name evidence="8" type="ORF">SLS56_006744</name>
</gene>
<dbReference type="PANTHER" id="PTHR13789:SF306">
    <property type="entry name" value="HYDROXYLASE, PUTATIVE-RELATED"/>
    <property type="match status" value="1"/>
</dbReference>
<keyword evidence="2" id="KW-0285">Flavoprotein</keyword>
<evidence type="ECO:0000313" key="9">
    <source>
        <dbReference type="Proteomes" id="UP001521116"/>
    </source>
</evidence>
<evidence type="ECO:0000259" key="7">
    <source>
        <dbReference type="Pfam" id="PF01494"/>
    </source>
</evidence>
<evidence type="ECO:0000256" key="5">
    <source>
        <dbReference type="ARBA" id="ARBA00023033"/>
    </source>
</evidence>
<dbReference type="Pfam" id="PF01494">
    <property type="entry name" value="FAD_binding_3"/>
    <property type="match status" value="1"/>
</dbReference>
<evidence type="ECO:0000256" key="2">
    <source>
        <dbReference type="ARBA" id="ARBA00022630"/>
    </source>
</evidence>
<evidence type="ECO:0000256" key="3">
    <source>
        <dbReference type="ARBA" id="ARBA00022827"/>
    </source>
</evidence>
<comment type="similarity">
    <text evidence="1">Belongs to the paxM FAD-dependent monooxygenase family.</text>
</comment>
<feature type="domain" description="NAD-dependent epimerase/dehydratase" evidence="6">
    <location>
        <begin position="476"/>
        <end position="709"/>
    </location>
</feature>
<dbReference type="Gene3D" id="3.50.50.60">
    <property type="entry name" value="FAD/NAD(P)-binding domain"/>
    <property type="match status" value="1"/>
</dbReference>
<dbReference type="PRINTS" id="PR00420">
    <property type="entry name" value="RNGMNOXGNASE"/>
</dbReference>
<keyword evidence="9" id="KW-1185">Reference proteome</keyword>
<comment type="caution">
    <text evidence="8">The sequence shown here is derived from an EMBL/GenBank/DDBJ whole genome shotgun (WGS) entry which is preliminary data.</text>
</comment>
<feature type="domain" description="FAD-binding" evidence="7">
    <location>
        <begin position="45"/>
        <end position="395"/>
    </location>
</feature>
<dbReference type="InterPro" id="IPR001509">
    <property type="entry name" value="Epimerase_deHydtase"/>
</dbReference>
<dbReference type="InterPro" id="IPR002938">
    <property type="entry name" value="FAD-bd"/>
</dbReference>
<dbReference type="EMBL" id="JAJVDC020000080">
    <property type="protein sequence ID" value="KAL1626751.1"/>
    <property type="molecule type" value="Genomic_DNA"/>
</dbReference>
<evidence type="ECO:0000256" key="4">
    <source>
        <dbReference type="ARBA" id="ARBA00023002"/>
    </source>
</evidence>
<dbReference type="SUPFAM" id="SSF54373">
    <property type="entry name" value="FAD-linked reductases, C-terminal domain"/>
    <property type="match status" value="1"/>
</dbReference>
<dbReference type="SUPFAM" id="SSF51735">
    <property type="entry name" value="NAD(P)-binding Rossmann-fold domains"/>
    <property type="match status" value="1"/>
</dbReference>
<keyword evidence="3" id="KW-0274">FAD</keyword>
<dbReference type="SUPFAM" id="SSF51905">
    <property type="entry name" value="FAD/NAD(P)-binding domain"/>
    <property type="match status" value="1"/>
</dbReference>
<keyword evidence="4" id="KW-0560">Oxidoreductase</keyword>
<name>A0ABR3SPX5_9PEZI</name>
<dbReference type="Proteomes" id="UP001521116">
    <property type="component" value="Unassembled WGS sequence"/>
</dbReference>
<organism evidence="8 9">
    <name type="scientific">Neofusicoccum ribis</name>
    <dbReference type="NCBI Taxonomy" id="45134"/>
    <lineage>
        <taxon>Eukaryota</taxon>
        <taxon>Fungi</taxon>
        <taxon>Dikarya</taxon>
        <taxon>Ascomycota</taxon>
        <taxon>Pezizomycotina</taxon>
        <taxon>Dothideomycetes</taxon>
        <taxon>Dothideomycetes incertae sedis</taxon>
        <taxon>Botryosphaeriales</taxon>
        <taxon>Botryosphaeriaceae</taxon>
        <taxon>Neofusicoccum</taxon>
    </lineage>
</organism>
<reference evidence="8 9" key="1">
    <citation type="submission" date="2024-02" db="EMBL/GenBank/DDBJ databases">
        <title>De novo assembly and annotation of 12 fungi associated with fruit tree decline syndrome in Ontario, Canada.</title>
        <authorList>
            <person name="Sulman M."/>
            <person name="Ellouze W."/>
            <person name="Ilyukhin E."/>
        </authorList>
    </citation>
    <scope>NUCLEOTIDE SEQUENCE [LARGE SCALE GENOMIC DNA]</scope>
    <source>
        <strain evidence="8 9">M1-105</strain>
    </source>
</reference>
<protein>
    <submittedName>
        <fullName evidence="8">Uncharacterized protein</fullName>
    </submittedName>
</protein>
<keyword evidence="5" id="KW-0503">Monooxygenase</keyword>
<sequence length="809" mass="88068">MNGHMSELEKQIKDVAYPTNCLSFLKKIKPAKGVIPDQASGDLKLKVLVVGAGLGGLATAVALSQSGHSVTVLERAAELSEVGAGIQVPPNTARLLLSWGIRPHLEEKAIQPDSITFRRWESGEPIGFTKLKPDFEENFGAPYYVIHRAHLHEALHKLAVQSGAKILINKSVVEYDPEVPCVETADGSGFTADLVIAADGVRSAARQVVLGGHDMPAQKTGFAAYRATVPVEKMQKDPELAAMLARPGINIWIGEGRHCMTYCIAGGKTFNMVLSHPDSSETPTGTSETVLQDMRTHFEGWDAKLTKVIGLIDNTLKWPLLSGAKLPRWIAPSNKLVILGDAAHAMLPYMSQGAAMAVEDAAAIAQALSLTRSRKQVPEALKVFEKERMKRAGDMQTASLLNGVIWHFPDGPEQRARDESMRAEVEGKIFVESANQWSDPATQRWCYGYDAEEAIREAWKKSYQSIQSNMSPKSKVLIIGSSGYLGHAIGRAFVRHGWQTYGLLRNEKHINRLASEEIIPVLGSLDDPSLAAALESQAQYFNTVIVSVEDLANYIPLLNSIINLCRAISAFSAPHRVRPLVLLSSGLKDFGETGLHGSPNLRPVTETSPLNPPAAIRERAEACGRILEHGDAFDAAIVRPSNLYGLSGSMYAYFFRLAEAAARRGGALVFPADARTVLHATHVDDCAEAYVALVAADRREEVRGQLFNVAGARYETLEEIGAALVREYGIEGGVRFDPGKRSSAQALDYFIVGFSEWASSDKIRNVTDWSDSRGPFSEGIRVYRRAFEAAVAQGHPGVLALEAYVGKDQ</sequence>
<proteinExistence type="inferred from homology"/>
<accession>A0ABR3SPX5</accession>
<dbReference type="InterPro" id="IPR036291">
    <property type="entry name" value="NAD(P)-bd_dom_sf"/>
</dbReference>
<evidence type="ECO:0000313" key="8">
    <source>
        <dbReference type="EMBL" id="KAL1626751.1"/>
    </source>
</evidence>
<dbReference type="PANTHER" id="PTHR13789">
    <property type="entry name" value="MONOOXYGENASE"/>
    <property type="match status" value="1"/>
</dbReference>
<dbReference type="InterPro" id="IPR036188">
    <property type="entry name" value="FAD/NAD-bd_sf"/>
</dbReference>
<dbReference type="Pfam" id="PF01370">
    <property type="entry name" value="Epimerase"/>
    <property type="match status" value="1"/>
</dbReference>
<evidence type="ECO:0000259" key="6">
    <source>
        <dbReference type="Pfam" id="PF01370"/>
    </source>
</evidence>